<dbReference type="GO" id="GO:0006103">
    <property type="term" value="P:2-oxoglutarate metabolic process"/>
    <property type="evidence" value="ECO:0007669"/>
    <property type="project" value="TreeGrafter"/>
</dbReference>
<dbReference type="InterPro" id="IPR023753">
    <property type="entry name" value="FAD/NAD-binding_dom"/>
</dbReference>
<keyword evidence="7" id="KW-1015">Disulfide bond</keyword>
<dbReference type="InterPro" id="IPR012999">
    <property type="entry name" value="Pyr_OxRdtase_I_AS"/>
</dbReference>
<feature type="binding site" evidence="11">
    <location>
        <position position="205"/>
    </location>
    <ligand>
        <name>NAD(+)</name>
        <dbReference type="ChEBI" id="CHEBI:57540"/>
    </ligand>
</feature>
<keyword evidence="6 11" id="KW-0520">NAD</keyword>
<dbReference type="Pfam" id="PF07992">
    <property type="entry name" value="Pyr_redox_2"/>
    <property type="match status" value="1"/>
</dbReference>
<proteinExistence type="inferred from homology"/>
<dbReference type="PRINTS" id="PR00368">
    <property type="entry name" value="FADPNR"/>
</dbReference>
<keyword evidence="8 13" id="KW-0676">Redox-active center</keyword>
<dbReference type="PRINTS" id="PR00411">
    <property type="entry name" value="PNDRDTASEI"/>
</dbReference>
<dbReference type="Gene3D" id="3.50.50.60">
    <property type="entry name" value="FAD/NAD(P)-binding domain"/>
    <property type="match status" value="2"/>
</dbReference>
<dbReference type="InterPro" id="IPR050151">
    <property type="entry name" value="Class-I_Pyr_Nuc-Dis_Oxidored"/>
</dbReference>
<dbReference type="Gene3D" id="3.30.390.30">
    <property type="match status" value="1"/>
</dbReference>
<comment type="similarity">
    <text evidence="1 13">Belongs to the class-I pyridine nucleotide-disulfide oxidoreductase family.</text>
</comment>
<keyword evidence="3 13" id="KW-0285">Flavoprotein</keyword>
<dbReference type="PANTHER" id="PTHR22912:SF151">
    <property type="entry name" value="DIHYDROLIPOYL DEHYDROGENASE, MITOCHONDRIAL"/>
    <property type="match status" value="1"/>
</dbReference>
<evidence type="ECO:0000256" key="13">
    <source>
        <dbReference type="RuleBase" id="RU003692"/>
    </source>
</evidence>
<dbReference type="GO" id="GO:0050660">
    <property type="term" value="F:flavin adenine dinucleotide binding"/>
    <property type="evidence" value="ECO:0007669"/>
    <property type="project" value="InterPro"/>
</dbReference>
<feature type="binding site" evidence="11">
    <location>
        <position position="54"/>
    </location>
    <ligand>
        <name>FAD</name>
        <dbReference type="ChEBI" id="CHEBI:57692"/>
    </ligand>
</feature>
<dbReference type="EMBL" id="JAFMPP010000002">
    <property type="protein sequence ID" value="MBO0661707.1"/>
    <property type="molecule type" value="Genomic_DNA"/>
</dbReference>
<evidence type="ECO:0000256" key="4">
    <source>
        <dbReference type="ARBA" id="ARBA00022827"/>
    </source>
</evidence>
<comment type="catalytic activity">
    <reaction evidence="9 13">
        <text>N(6)-[(R)-dihydrolipoyl]-L-lysyl-[protein] + NAD(+) = N(6)-[(R)-lipoyl]-L-lysyl-[protein] + NADH + H(+)</text>
        <dbReference type="Rhea" id="RHEA:15045"/>
        <dbReference type="Rhea" id="RHEA-COMP:10474"/>
        <dbReference type="Rhea" id="RHEA-COMP:10475"/>
        <dbReference type="ChEBI" id="CHEBI:15378"/>
        <dbReference type="ChEBI" id="CHEBI:57540"/>
        <dbReference type="ChEBI" id="CHEBI:57945"/>
        <dbReference type="ChEBI" id="CHEBI:83099"/>
        <dbReference type="ChEBI" id="CHEBI:83100"/>
        <dbReference type="EC" id="1.8.1.4"/>
    </reaction>
</comment>
<evidence type="ECO:0000256" key="8">
    <source>
        <dbReference type="ARBA" id="ARBA00023284"/>
    </source>
</evidence>
<dbReference type="PROSITE" id="PS00076">
    <property type="entry name" value="PYRIDINE_REDOX_1"/>
    <property type="match status" value="1"/>
</dbReference>
<name>A0A939FUD6_9HYPH</name>
<feature type="domain" description="FAD/NAD(P)-binding" evidence="15">
    <location>
        <begin position="7"/>
        <end position="328"/>
    </location>
</feature>
<feature type="binding site" evidence="11">
    <location>
        <begin position="319"/>
        <end position="322"/>
    </location>
    <ligand>
        <name>FAD</name>
        <dbReference type="ChEBI" id="CHEBI:57692"/>
    </ligand>
</feature>
<evidence type="ECO:0000256" key="6">
    <source>
        <dbReference type="ARBA" id="ARBA00023027"/>
    </source>
</evidence>
<dbReference type="GO" id="GO:0004148">
    <property type="term" value="F:dihydrolipoyl dehydrogenase (NADH) activity"/>
    <property type="evidence" value="ECO:0007669"/>
    <property type="project" value="UniProtKB-EC"/>
</dbReference>
<evidence type="ECO:0000256" key="10">
    <source>
        <dbReference type="PIRSR" id="PIRSR000350-2"/>
    </source>
</evidence>
<organism evidence="16 17">
    <name type="scientific">Jiella flava</name>
    <dbReference type="NCBI Taxonomy" id="2816857"/>
    <lineage>
        <taxon>Bacteria</taxon>
        <taxon>Pseudomonadati</taxon>
        <taxon>Pseudomonadota</taxon>
        <taxon>Alphaproteobacteria</taxon>
        <taxon>Hyphomicrobiales</taxon>
        <taxon>Aurantimonadaceae</taxon>
        <taxon>Jiella</taxon>
    </lineage>
</organism>
<evidence type="ECO:0000259" key="15">
    <source>
        <dbReference type="Pfam" id="PF07992"/>
    </source>
</evidence>
<dbReference type="PANTHER" id="PTHR22912">
    <property type="entry name" value="DISULFIDE OXIDOREDUCTASE"/>
    <property type="match status" value="1"/>
</dbReference>
<dbReference type="SUPFAM" id="SSF55424">
    <property type="entry name" value="FAD/NAD-linked reductases, dimerisation (C-terminal) domain"/>
    <property type="match status" value="1"/>
</dbReference>
<evidence type="ECO:0000313" key="17">
    <source>
        <dbReference type="Proteomes" id="UP000664122"/>
    </source>
</evidence>
<dbReference type="InterPro" id="IPR004099">
    <property type="entry name" value="Pyr_nucl-diS_OxRdtase_dimer"/>
</dbReference>
<dbReference type="InterPro" id="IPR006258">
    <property type="entry name" value="Lipoamide_DH"/>
</dbReference>
<dbReference type="InterPro" id="IPR016156">
    <property type="entry name" value="FAD/NAD-linked_Rdtase_dimer_sf"/>
</dbReference>
<dbReference type="PIRSF" id="PIRSF000350">
    <property type="entry name" value="Mercury_reductase_MerA"/>
    <property type="match status" value="1"/>
</dbReference>
<keyword evidence="17" id="KW-1185">Reference proteome</keyword>
<reference evidence="16" key="1">
    <citation type="submission" date="2021-03" db="EMBL/GenBank/DDBJ databases">
        <title>Whole genome sequence of Jiella sp. CQZ9-1.</title>
        <authorList>
            <person name="Tuo L."/>
        </authorList>
    </citation>
    <scope>NUCLEOTIDE SEQUENCE</scope>
    <source>
        <strain evidence="16">CQZ9-1</strain>
    </source>
</reference>
<protein>
    <recommendedName>
        <fullName evidence="2 13">Dihydrolipoyl dehydrogenase</fullName>
        <ecNumber evidence="2 13">1.8.1.4</ecNumber>
    </recommendedName>
</protein>
<evidence type="ECO:0000256" key="1">
    <source>
        <dbReference type="ARBA" id="ARBA00007532"/>
    </source>
</evidence>
<evidence type="ECO:0000256" key="9">
    <source>
        <dbReference type="ARBA" id="ARBA00049187"/>
    </source>
</evidence>
<evidence type="ECO:0000256" key="5">
    <source>
        <dbReference type="ARBA" id="ARBA00023002"/>
    </source>
</evidence>
<evidence type="ECO:0000256" key="12">
    <source>
        <dbReference type="PIRSR" id="PIRSR000350-4"/>
    </source>
</evidence>
<feature type="binding site" evidence="11">
    <location>
        <position position="272"/>
    </location>
    <ligand>
        <name>NAD(+)</name>
        <dbReference type="ChEBI" id="CHEBI:57540"/>
    </ligand>
</feature>
<comment type="cofactor">
    <cofactor evidence="11 13">
        <name>FAD</name>
        <dbReference type="ChEBI" id="CHEBI:57692"/>
    </cofactor>
    <text evidence="11 13">Binds 1 FAD per subunit.</text>
</comment>
<dbReference type="RefSeq" id="WP_207256411.1">
    <property type="nucleotide sequence ID" value="NZ_JAFMPP010000002.1"/>
</dbReference>
<dbReference type="SUPFAM" id="SSF51905">
    <property type="entry name" value="FAD/NAD(P)-binding domain"/>
    <property type="match status" value="1"/>
</dbReference>
<feature type="active site" description="Proton acceptor" evidence="10">
    <location>
        <position position="445"/>
    </location>
</feature>
<evidence type="ECO:0000256" key="7">
    <source>
        <dbReference type="ARBA" id="ARBA00023157"/>
    </source>
</evidence>
<dbReference type="InterPro" id="IPR036188">
    <property type="entry name" value="FAD/NAD-bd_sf"/>
</dbReference>
<dbReference type="Pfam" id="PF02852">
    <property type="entry name" value="Pyr_redox_dim"/>
    <property type="match status" value="1"/>
</dbReference>
<evidence type="ECO:0000256" key="3">
    <source>
        <dbReference type="ARBA" id="ARBA00022630"/>
    </source>
</evidence>
<evidence type="ECO:0000313" key="16">
    <source>
        <dbReference type="EMBL" id="MBO0661707.1"/>
    </source>
</evidence>
<feature type="binding site" evidence="11">
    <location>
        <begin position="143"/>
        <end position="145"/>
    </location>
    <ligand>
        <name>FAD</name>
        <dbReference type="ChEBI" id="CHEBI:57692"/>
    </ligand>
</feature>
<keyword evidence="11" id="KW-0547">Nucleotide-binding</keyword>
<dbReference type="FunFam" id="3.30.390.30:FF:000001">
    <property type="entry name" value="Dihydrolipoyl dehydrogenase"/>
    <property type="match status" value="1"/>
</dbReference>
<feature type="binding site" evidence="11">
    <location>
        <begin position="182"/>
        <end position="189"/>
    </location>
    <ligand>
        <name>NAD(+)</name>
        <dbReference type="ChEBI" id="CHEBI:57540"/>
    </ligand>
</feature>
<dbReference type="AlphaFoldDB" id="A0A939FUD6"/>
<evidence type="ECO:0000256" key="2">
    <source>
        <dbReference type="ARBA" id="ARBA00012608"/>
    </source>
</evidence>
<dbReference type="EC" id="1.8.1.4" evidence="2 13"/>
<gene>
    <name evidence="16" type="primary">lpdA</name>
    <name evidence="16" type="ORF">J1C48_03890</name>
</gene>
<feature type="disulfide bond" description="Redox-active" evidence="12">
    <location>
        <begin position="45"/>
        <end position="50"/>
    </location>
</feature>
<keyword evidence="5 13" id="KW-0560">Oxidoreductase</keyword>
<feature type="binding site" evidence="11">
    <location>
        <position position="313"/>
    </location>
    <ligand>
        <name>FAD</name>
        <dbReference type="ChEBI" id="CHEBI:57692"/>
    </ligand>
</feature>
<comment type="miscellaneous">
    <text evidence="13">The active site is a redox-active disulfide bond.</text>
</comment>
<keyword evidence="4 11" id="KW-0274">FAD</keyword>
<sequence>MGIDYDYDAIVIGGGPGGYACAIRAAQLGLKTACVEGRETLGGTCLNVGCIPSKALLNASHFYHAAAHGTWSSFGINAENVSLDLPTMMSQKDETVRSLTKGIEFLFKKNNVERLQGWAQFEDSHTISVAGRRHTAKSIIIATGSDPSPFRAVEINNDDGVVVDSTGALALKSVPKSLVVVGGGVIGLELGSVWGRLGADVTVLEYLPEILPGMDSDVRKTVRQLLQKQGFTIRTAVEVQTIERTNSIAKVSLKENGQLETIEADTVLIATGRRPNTSRLALETIGITVDVRGFIPVDHGAKTAIDDVYAIGDVTPGPMLAHRAEDDGIALAERLAGIPRDVNHSVIPAVVYIDPEVASVGQTEDALKMSGRSYKVSKFPMLANSRAKANRETNGFVKLIADEETDVVLGAHIISSVAGTMIAQIAQAMEFGATAEDVAYTCHAHPTHSEAIKEAALGISGSPIHA</sequence>
<feature type="domain" description="Pyridine nucleotide-disulphide oxidoreductase dimerisation" evidence="14">
    <location>
        <begin position="347"/>
        <end position="456"/>
    </location>
</feature>
<evidence type="ECO:0000256" key="11">
    <source>
        <dbReference type="PIRSR" id="PIRSR000350-3"/>
    </source>
</evidence>
<evidence type="ECO:0000259" key="14">
    <source>
        <dbReference type="Pfam" id="PF02852"/>
    </source>
</evidence>
<dbReference type="NCBIfam" id="TIGR01350">
    <property type="entry name" value="lipoamide_DH"/>
    <property type="match status" value="1"/>
</dbReference>
<dbReference type="Proteomes" id="UP000664122">
    <property type="component" value="Unassembled WGS sequence"/>
</dbReference>
<dbReference type="GO" id="GO:0045252">
    <property type="term" value="C:oxoglutarate dehydrogenase complex"/>
    <property type="evidence" value="ECO:0007669"/>
    <property type="project" value="TreeGrafter"/>
</dbReference>
<dbReference type="InterPro" id="IPR001100">
    <property type="entry name" value="Pyr_nuc-diS_OxRdtase"/>
</dbReference>
<comment type="caution">
    <text evidence="16">The sequence shown here is derived from an EMBL/GenBank/DDBJ whole genome shotgun (WGS) entry which is preliminary data.</text>
</comment>
<accession>A0A939FUD6</accession>